<dbReference type="Gene3D" id="1.20.1440.60">
    <property type="entry name" value="23S rRNA-intervening sequence"/>
    <property type="match status" value="1"/>
</dbReference>
<dbReference type="SUPFAM" id="SSF158446">
    <property type="entry name" value="IVS-encoded protein-like"/>
    <property type="match status" value="1"/>
</dbReference>
<organism evidence="1 2">
    <name type="scientific">Robertkochia marina</name>
    <dbReference type="NCBI Taxonomy" id="1227945"/>
    <lineage>
        <taxon>Bacteria</taxon>
        <taxon>Pseudomonadati</taxon>
        <taxon>Bacteroidota</taxon>
        <taxon>Flavobacteriia</taxon>
        <taxon>Flavobacteriales</taxon>
        <taxon>Flavobacteriaceae</taxon>
        <taxon>Robertkochia</taxon>
    </lineage>
</organism>
<dbReference type="PIRSF" id="PIRSF035652">
    <property type="entry name" value="CHP02436"/>
    <property type="match status" value="1"/>
</dbReference>
<gene>
    <name evidence="1" type="ORF">E7Z59_08790</name>
</gene>
<keyword evidence="2" id="KW-1185">Reference proteome</keyword>
<dbReference type="PANTHER" id="PTHR38471">
    <property type="entry name" value="FOUR HELIX BUNDLE PROTEIN"/>
    <property type="match status" value="1"/>
</dbReference>
<reference evidence="1 2" key="1">
    <citation type="submission" date="2019-04" db="EMBL/GenBank/DDBJ databases">
        <title>Draft genome sequence of Robertkochia marina CC-AMO-30D.</title>
        <authorList>
            <person name="Hameed A."/>
            <person name="Lin S.-Y."/>
            <person name="Shahina M."/>
            <person name="Lai W.-A."/>
            <person name="Young C.-C."/>
        </authorList>
    </citation>
    <scope>NUCLEOTIDE SEQUENCE [LARGE SCALE GENOMIC DNA]</scope>
    <source>
        <strain evidence="1 2">CC-AMO-30D</strain>
    </source>
</reference>
<dbReference type="Pfam" id="PF05635">
    <property type="entry name" value="23S_rRNA_IVP"/>
    <property type="match status" value="1"/>
</dbReference>
<dbReference type="InterPro" id="IPR012657">
    <property type="entry name" value="23S_rRNA-intervening_sequence"/>
</dbReference>
<name>A0A4S3M084_9FLAO</name>
<proteinExistence type="predicted"/>
<dbReference type="PANTHER" id="PTHR38471:SF2">
    <property type="entry name" value="FOUR HELIX BUNDLE PROTEIN"/>
    <property type="match status" value="1"/>
</dbReference>
<evidence type="ECO:0000313" key="2">
    <source>
        <dbReference type="Proteomes" id="UP000305939"/>
    </source>
</evidence>
<dbReference type="RefSeq" id="WP_136335946.1">
    <property type="nucleotide sequence ID" value="NZ_QXMP01000020.1"/>
</dbReference>
<sequence length="117" mass="13567">MGALEHKSFEFSIKIVELCRKLRNEHREFILSKQILRSGTAIGSLYREAQQAESKADFIHKLAISQKECNETKYWIDFLSKTNYLDENTTADLSAHITELSKLLSSIILTTKKRYLK</sequence>
<dbReference type="NCBIfam" id="TIGR02436">
    <property type="entry name" value="four helix bundle protein"/>
    <property type="match status" value="1"/>
</dbReference>
<protein>
    <submittedName>
        <fullName evidence="1">Four helix bundle protein</fullName>
    </submittedName>
</protein>
<dbReference type="InterPro" id="IPR036583">
    <property type="entry name" value="23S_rRNA_IVS_sf"/>
</dbReference>
<dbReference type="OrthoDB" id="285993at2"/>
<dbReference type="Proteomes" id="UP000305939">
    <property type="component" value="Unassembled WGS sequence"/>
</dbReference>
<dbReference type="EMBL" id="SSMC01000002">
    <property type="protein sequence ID" value="THD67741.1"/>
    <property type="molecule type" value="Genomic_DNA"/>
</dbReference>
<evidence type="ECO:0000313" key="1">
    <source>
        <dbReference type="EMBL" id="THD67741.1"/>
    </source>
</evidence>
<accession>A0A4S3M084</accession>
<dbReference type="AlphaFoldDB" id="A0A4S3M084"/>
<comment type="caution">
    <text evidence="1">The sequence shown here is derived from an EMBL/GenBank/DDBJ whole genome shotgun (WGS) entry which is preliminary data.</text>
</comment>